<evidence type="ECO:0000313" key="2">
    <source>
        <dbReference type="Proteomes" id="UP001304650"/>
    </source>
</evidence>
<organism evidence="1 2">
    <name type="scientific">Paenibacillus roseopurpureus</name>
    <dbReference type="NCBI Taxonomy" id="2918901"/>
    <lineage>
        <taxon>Bacteria</taxon>
        <taxon>Bacillati</taxon>
        <taxon>Bacillota</taxon>
        <taxon>Bacilli</taxon>
        <taxon>Bacillales</taxon>
        <taxon>Paenibacillaceae</taxon>
        <taxon>Paenibacillus</taxon>
    </lineage>
</organism>
<dbReference type="KEGG" id="proo:MJB10_00595"/>
<protein>
    <recommendedName>
        <fullName evidence="3">Flagellar protein FliT</fullName>
    </recommendedName>
</protein>
<evidence type="ECO:0008006" key="3">
    <source>
        <dbReference type="Google" id="ProtNLM"/>
    </source>
</evidence>
<reference evidence="1" key="1">
    <citation type="submission" date="2022-02" db="EMBL/GenBank/DDBJ databases">
        <title>Paenibacillus sp. MBLB1832 Whole Genome Shotgun Sequencing.</title>
        <authorList>
            <person name="Hwang C.Y."/>
            <person name="Cho E.-S."/>
            <person name="Seo M.-J."/>
        </authorList>
    </citation>
    <scope>NUCLEOTIDE SEQUENCE</scope>
    <source>
        <strain evidence="1">MBLB1832</strain>
    </source>
</reference>
<dbReference type="EMBL" id="CP130319">
    <property type="protein sequence ID" value="WNR44700.1"/>
    <property type="molecule type" value="Genomic_DNA"/>
</dbReference>
<proteinExistence type="predicted"/>
<accession>A0AA96LMX6</accession>
<evidence type="ECO:0000313" key="1">
    <source>
        <dbReference type="EMBL" id="WNR44700.1"/>
    </source>
</evidence>
<dbReference type="RefSeq" id="WP_314800487.1">
    <property type="nucleotide sequence ID" value="NZ_CP130319.1"/>
</dbReference>
<dbReference type="AlphaFoldDB" id="A0AA96LMX6"/>
<name>A0AA96LMX6_9BACL</name>
<sequence>MDDLLVQLEIHTQQGLSALSNMDTEQISEYMERRSQIMKLLLHASPTLQQKREYKNRVKMVLSHDTIFIRKLEQLRDEASLQISKIETGKTQRMSYDKAYTGESYFFDLKK</sequence>
<dbReference type="Proteomes" id="UP001304650">
    <property type="component" value="Chromosome"/>
</dbReference>
<keyword evidence="2" id="KW-1185">Reference proteome</keyword>
<gene>
    <name evidence="1" type="ORF">MJB10_00595</name>
</gene>